<evidence type="ECO:0000256" key="5">
    <source>
        <dbReference type="SAM" id="MobiDB-lite"/>
    </source>
</evidence>
<dbReference type="SUPFAM" id="SSF52540">
    <property type="entry name" value="P-loop containing nucleoside triphosphate hydrolases"/>
    <property type="match status" value="2"/>
</dbReference>
<dbReference type="InterPro" id="IPR003439">
    <property type="entry name" value="ABC_transporter-like_ATP-bd"/>
</dbReference>
<dbReference type="PROSITE" id="PS00211">
    <property type="entry name" value="ABC_TRANSPORTER_1"/>
    <property type="match status" value="1"/>
</dbReference>
<dbReference type="Pfam" id="PF00005">
    <property type="entry name" value="ABC_tran"/>
    <property type="match status" value="2"/>
</dbReference>
<evidence type="ECO:0000256" key="1">
    <source>
        <dbReference type="ARBA" id="ARBA00022448"/>
    </source>
</evidence>
<evidence type="ECO:0000259" key="6">
    <source>
        <dbReference type="PROSITE" id="PS50893"/>
    </source>
</evidence>
<dbReference type="InterPro" id="IPR050107">
    <property type="entry name" value="ABC_carbohydrate_import_ATPase"/>
</dbReference>
<keyword evidence="3" id="KW-0547">Nucleotide-binding</keyword>
<feature type="domain" description="ABC transporter" evidence="6">
    <location>
        <begin position="44"/>
        <end position="279"/>
    </location>
</feature>
<keyword evidence="8" id="KW-1185">Reference proteome</keyword>
<dbReference type="Proteomes" id="UP000749040">
    <property type="component" value="Unassembled WGS sequence"/>
</dbReference>
<dbReference type="EMBL" id="JADKYB010000003">
    <property type="protein sequence ID" value="MBM9504197.1"/>
    <property type="molecule type" value="Genomic_DNA"/>
</dbReference>
<dbReference type="CDD" id="cd03216">
    <property type="entry name" value="ABC_Carb_Monos_I"/>
    <property type="match status" value="1"/>
</dbReference>
<sequence>MRPGRRVPTRPSGPGPAPGCLPAAPYEEADVVQQDLDPRSDSVLEVSGVHKSFAGVHALRDVGFALRPAEVHALIGENGAGKSTLIKVMTGVYRPDRGTVRLDGRDRDFRNPLEAQAAGISTIYQEVNLVPLMSVARNLYLGREPRRFGLVDVGRMNRQATQTLGRYGVDVDVTRPLRTLGLGAQQMVALARAVQVDARVVIMDEPTSSLEPREVETLFSVIRRLKEQGIAVVYVSHRLDELYAICDRVTVMRDGAVVHTGDIADLERLRLISLMLGREMSTVRDKGTTAFDAGGHERRTERPVLSAQNLTVRHRIRDVSLDIHAGEVVGLGGLLGAGRSETAKAIVGALGTESGSVEIEGRPMRRRSPAASIRAGVVMLAEDRKAEGIIPNLSVRENISLAALPRLSRAGLVNRAKQDEVVRFFMERLRIKASGPDQKVSDLSGGNQQKVLLARWMCLNPKVLLLDEPTRGIDVGAKAEVQAIIDELARDGLGVLLISSDLEELIEGSDRVVVLKDGHVVGDLVGQDVSEEGLLDAFATAPAVSPDAPAPDPDADPDAASETASDSAASTSAAPGTPDSPDDPAGTPQAPAQDPAAAPVKENHA</sequence>
<evidence type="ECO:0000313" key="8">
    <source>
        <dbReference type="Proteomes" id="UP000749040"/>
    </source>
</evidence>
<gene>
    <name evidence="7" type="ORF">ITX44_06540</name>
</gene>
<keyword evidence="2" id="KW-0677">Repeat</keyword>
<dbReference type="InterPro" id="IPR017871">
    <property type="entry name" value="ABC_transporter-like_CS"/>
</dbReference>
<accession>A0ABS2TLI5</accession>
<feature type="domain" description="ABC transporter" evidence="6">
    <location>
        <begin position="298"/>
        <end position="542"/>
    </location>
</feature>
<dbReference type="PANTHER" id="PTHR43790:SF9">
    <property type="entry name" value="GALACTOFURANOSE TRANSPORTER ATP-BINDING PROTEIN YTFR"/>
    <property type="match status" value="1"/>
</dbReference>
<feature type="compositionally biased region" description="Low complexity" evidence="5">
    <location>
        <begin position="560"/>
        <end position="599"/>
    </location>
</feature>
<dbReference type="SMART" id="SM00382">
    <property type="entry name" value="AAA"/>
    <property type="match status" value="2"/>
</dbReference>
<dbReference type="Gene3D" id="3.40.50.300">
    <property type="entry name" value="P-loop containing nucleotide triphosphate hydrolases"/>
    <property type="match status" value="2"/>
</dbReference>
<dbReference type="InterPro" id="IPR003593">
    <property type="entry name" value="AAA+_ATPase"/>
</dbReference>
<keyword evidence="1" id="KW-0813">Transport</keyword>
<dbReference type="PROSITE" id="PS50893">
    <property type="entry name" value="ABC_TRANSPORTER_2"/>
    <property type="match status" value="2"/>
</dbReference>
<dbReference type="CDD" id="cd03215">
    <property type="entry name" value="ABC_Carb_Monos_II"/>
    <property type="match status" value="1"/>
</dbReference>
<name>A0ABS2TLI5_9ACTN</name>
<dbReference type="GO" id="GO:0005524">
    <property type="term" value="F:ATP binding"/>
    <property type="evidence" value="ECO:0007669"/>
    <property type="project" value="UniProtKB-KW"/>
</dbReference>
<dbReference type="PANTHER" id="PTHR43790">
    <property type="entry name" value="CARBOHYDRATE TRANSPORT ATP-BINDING PROTEIN MG119-RELATED"/>
    <property type="match status" value="1"/>
</dbReference>
<keyword evidence="4 7" id="KW-0067">ATP-binding</keyword>
<evidence type="ECO:0000256" key="4">
    <source>
        <dbReference type="ARBA" id="ARBA00022840"/>
    </source>
</evidence>
<dbReference type="InterPro" id="IPR027417">
    <property type="entry name" value="P-loop_NTPase"/>
</dbReference>
<reference evidence="7 8" key="1">
    <citation type="submission" date="2021-01" db="EMBL/GenBank/DDBJ databases">
        <title>Streptomyces acididurans sp. nov., isolated from a peat swamp forest soil.</title>
        <authorList>
            <person name="Chantavorakit T."/>
            <person name="Duangmal K."/>
        </authorList>
    </citation>
    <scope>NUCLEOTIDE SEQUENCE [LARGE SCALE GENOMIC DNA]</scope>
    <source>
        <strain evidence="7 8">KK5PA1</strain>
    </source>
</reference>
<evidence type="ECO:0000256" key="3">
    <source>
        <dbReference type="ARBA" id="ARBA00022741"/>
    </source>
</evidence>
<proteinExistence type="predicted"/>
<evidence type="ECO:0000256" key="2">
    <source>
        <dbReference type="ARBA" id="ARBA00022737"/>
    </source>
</evidence>
<evidence type="ECO:0000313" key="7">
    <source>
        <dbReference type="EMBL" id="MBM9504197.1"/>
    </source>
</evidence>
<protein>
    <submittedName>
        <fullName evidence="7">Sugar ABC transporter ATP-binding protein</fullName>
    </submittedName>
</protein>
<organism evidence="7 8">
    <name type="scientific">Actinacidiphila acididurans</name>
    <dbReference type="NCBI Taxonomy" id="2784346"/>
    <lineage>
        <taxon>Bacteria</taxon>
        <taxon>Bacillati</taxon>
        <taxon>Actinomycetota</taxon>
        <taxon>Actinomycetes</taxon>
        <taxon>Kitasatosporales</taxon>
        <taxon>Streptomycetaceae</taxon>
        <taxon>Actinacidiphila</taxon>
    </lineage>
</organism>
<feature type="region of interest" description="Disordered" evidence="5">
    <location>
        <begin position="542"/>
        <end position="605"/>
    </location>
</feature>
<comment type="caution">
    <text evidence="7">The sequence shown here is derived from an EMBL/GenBank/DDBJ whole genome shotgun (WGS) entry which is preliminary data.</text>
</comment>
<feature type="region of interest" description="Disordered" evidence="5">
    <location>
        <begin position="1"/>
        <end position="23"/>
    </location>
</feature>